<feature type="transmembrane region" description="Helical" evidence="1">
    <location>
        <begin position="147"/>
        <end position="165"/>
    </location>
</feature>
<keyword evidence="1" id="KW-1133">Transmembrane helix</keyword>
<feature type="transmembrane region" description="Helical" evidence="1">
    <location>
        <begin position="42"/>
        <end position="60"/>
    </location>
</feature>
<keyword evidence="1" id="KW-0812">Transmembrane</keyword>
<evidence type="ECO:0000313" key="4">
    <source>
        <dbReference type="Proteomes" id="UP001441914"/>
    </source>
</evidence>
<keyword evidence="3" id="KW-0012">Acyltransferase</keyword>
<feature type="transmembrane region" description="Helical" evidence="1">
    <location>
        <begin position="7"/>
        <end position="27"/>
    </location>
</feature>
<sequence>MNNKRFYALDAFRGLCAVSVVLYHLHIENSITDLIFFRNSDIFVEMFFCLSGFVMCHSYGQKRIDNIKFSEFFKSRFFRLYPLHFTMLLVYIALELLKLISSKYFNFNFNVEPFTGVYSVNEIIPNLFLIQSWSFYTEAYSFNTPSWSISVEFYMYFLLYITLFFDKAKIYIWFFICVIAFLFLYSNNQTLTSYSLRGLSCFFLGCIVYKVYSSVEKIRVSYLLGSLIEVLILIFIYLSVVSDIPNKSITLSLFFSLVILIFSFEFGIISKVLKHHTLQTLGKLSYSIYLVHAALIFIMLSVLMVLGKFLNLDLTPMINDVRYMSVGGGGTANLFVLAILILVVIVSSVTYEKIEVKFVRVGKSNFFGIGCEKNTN</sequence>
<feature type="transmembrane region" description="Helical" evidence="1">
    <location>
        <begin position="289"/>
        <end position="310"/>
    </location>
</feature>
<accession>A0AAN0LLK8</accession>
<dbReference type="PANTHER" id="PTHR23028">
    <property type="entry name" value="ACETYLTRANSFERASE"/>
    <property type="match status" value="1"/>
</dbReference>
<organism evidence="3 4">
    <name type="scientific">Vibrio cyclitrophicus ZF270</name>
    <dbReference type="NCBI Taxonomy" id="1136176"/>
    <lineage>
        <taxon>Bacteria</taxon>
        <taxon>Pseudomonadati</taxon>
        <taxon>Pseudomonadota</taxon>
        <taxon>Gammaproteobacteria</taxon>
        <taxon>Vibrionales</taxon>
        <taxon>Vibrionaceae</taxon>
        <taxon>Vibrio</taxon>
    </lineage>
</organism>
<proteinExistence type="predicted"/>
<dbReference type="RefSeq" id="WP_016801060.1">
    <property type="nucleotide sequence ID" value="NZ_AIDR02000027.1"/>
</dbReference>
<gene>
    <name evidence="3" type="ORF">QYQ95_13925</name>
</gene>
<evidence type="ECO:0000313" key="3">
    <source>
        <dbReference type="EMBL" id="WZS85522.1"/>
    </source>
</evidence>
<dbReference type="GO" id="GO:0000271">
    <property type="term" value="P:polysaccharide biosynthetic process"/>
    <property type="evidence" value="ECO:0007669"/>
    <property type="project" value="TreeGrafter"/>
</dbReference>
<dbReference type="Proteomes" id="UP001441914">
    <property type="component" value="Chromosome 1"/>
</dbReference>
<feature type="transmembrane region" description="Helical" evidence="1">
    <location>
        <begin position="248"/>
        <end position="268"/>
    </location>
</feature>
<dbReference type="InterPro" id="IPR002656">
    <property type="entry name" value="Acyl_transf_3_dom"/>
</dbReference>
<dbReference type="GO" id="GO:0016020">
    <property type="term" value="C:membrane"/>
    <property type="evidence" value="ECO:0007669"/>
    <property type="project" value="TreeGrafter"/>
</dbReference>
<dbReference type="EC" id="2.3.-.-" evidence="3"/>
<feature type="transmembrane region" description="Helical" evidence="1">
    <location>
        <begin position="330"/>
        <end position="351"/>
    </location>
</feature>
<evidence type="ECO:0000256" key="1">
    <source>
        <dbReference type="SAM" id="Phobius"/>
    </source>
</evidence>
<reference evidence="3 4" key="1">
    <citation type="journal article" date="2024" name="Elife">
        <title>Polysaccharide breakdown products drive degradation-dispersal cycles of foraging bacteria through changes in metabolism and motility.</title>
        <authorList>
            <person name="Stubbusch A.K."/>
            <person name="Keegstra J.M."/>
            <person name="Schwartzman J."/>
            <person name="Pontrelli S."/>
            <person name="Clerc E.E."/>
            <person name="Stocker R."/>
            <person name="Magnabosco C."/>
            <person name="Schubert O.T."/>
            <person name="Ackermann M."/>
            <person name="D'Souza G.G."/>
        </authorList>
    </citation>
    <scope>NUCLEOTIDE SEQUENCE [LARGE SCALE GENOMIC DNA]</scope>
    <source>
        <strain evidence="3 4">ZF270</strain>
    </source>
</reference>
<feature type="transmembrane region" description="Helical" evidence="1">
    <location>
        <begin position="80"/>
        <end position="100"/>
    </location>
</feature>
<keyword evidence="4" id="KW-1185">Reference proteome</keyword>
<dbReference type="PANTHER" id="PTHR23028:SF131">
    <property type="entry name" value="BLR2367 PROTEIN"/>
    <property type="match status" value="1"/>
</dbReference>
<dbReference type="EMBL" id="CP135176">
    <property type="protein sequence ID" value="WZS85522.1"/>
    <property type="molecule type" value="Genomic_DNA"/>
</dbReference>
<keyword evidence="3" id="KW-0808">Transferase</keyword>
<dbReference type="InterPro" id="IPR050879">
    <property type="entry name" value="Acyltransferase_3"/>
</dbReference>
<protein>
    <submittedName>
        <fullName evidence="3">Acyltransferase</fullName>
        <ecNumber evidence="3">2.3.-.-</ecNumber>
    </submittedName>
</protein>
<keyword evidence="1" id="KW-0472">Membrane</keyword>
<name>A0AAN0LLK8_9VIBR</name>
<dbReference type="GO" id="GO:0016747">
    <property type="term" value="F:acyltransferase activity, transferring groups other than amino-acyl groups"/>
    <property type="evidence" value="ECO:0007669"/>
    <property type="project" value="InterPro"/>
</dbReference>
<feature type="transmembrane region" description="Helical" evidence="1">
    <location>
        <begin position="220"/>
        <end position="242"/>
    </location>
</feature>
<evidence type="ECO:0000259" key="2">
    <source>
        <dbReference type="Pfam" id="PF01757"/>
    </source>
</evidence>
<dbReference type="AlphaFoldDB" id="A0AAN0LLK8"/>
<feature type="transmembrane region" description="Helical" evidence="1">
    <location>
        <begin position="170"/>
        <end position="188"/>
    </location>
</feature>
<dbReference type="Pfam" id="PF01757">
    <property type="entry name" value="Acyl_transf_3"/>
    <property type="match status" value="1"/>
</dbReference>
<feature type="domain" description="Acyltransferase 3" evidence="2">
    <location>
        <begin position="7"/>
        <end position="351"/>
    </location>
</feature>